<proteinExistence type="predicted"/>
<dbReference type="OrthoDB" id="5664123at2"/>
<sequence length="1251" mass="143550">MTEKTELWLGKYGADFAQAMKPIVAEFVASGAFEHLKVLTFNDMYLSGYTYAAQFDNDIDRYLMSMLSLLNQVTNPLAVEGTSDVLNLFLVDNEIEKETVVEIIKPYVANFLQTKLHQFKCFTKVEEIDTAGVGLAILTLDELPSFMVKYQELVKSRTNFIKGFLAWTSEVIEQNQGKDVAISRENISPEQYAKLNELPHVNHDITLKRELEQYLNNEPFTLYELYSHLQSVYEFLTASSETYETSHMVYQRDKDGNDVEVGERVYQYQAAPIGLLYVFNGYLYNNPEYYAQRSHLLTFIKALNPNTFVWCDEAKQEQKLHLETLSRLVVRNVQVKMFECFAPYFLELNSITGNNERVHFNLLLEYQDARNFVTGNGLTSAQNSVLRLAPSKHFSKLRDIDPQLLVSLAFGVLQRTVLVVTNDRAQTTQQIEEICAQVAELRAGAKQLAIVEAKELPFYRGRIEVAVLLKDVEISRNLLADLSCIVDSPSDQYSALIVFGTIKNAKHKRRKAKDGEESIEEEQSLDLVEQQRKVIHDFLRDRRIVRRNTIPNDSTFYYPPSLCNIDLQSADYFEHQEKRNWHSQLSSDKFLTVRFNNREISYYPNLNGNLMVLAGINRNYFSRLGVSTIYERDSKATFKDINIVTNAYHQNLNSGDMITNISIAIHRLINLFTERKKRISYMRNVAAYWIVSDSQAELLSLYSKLFCNIFNKEPDAQVNIKILSEITNAPLEANSVMNSETNPLSDMIIRKMEYENLLLNLEEYKRYLRQHCSQQNPGFEKVQSLLETMEQSDIDQQIYLYIESLRRALSQAGEQDLPLDENMLDSYQYMIDIYDRNKDYKADTEIVLMTQSEYRNYLTNTSPDVIVVENSYDLYQDSTASNFANFVRELFSITGTSTILISSPESSAEELVHTTDSSENRASNTQIVYDLPSAERYAYGVNFSQEDFNDSSYVNFEASAYNYDKLIEALRKDINSAPIAALQAFDLPLTSYALPQESNGDYRIYEKEQLPALRRYGYIPALGEKELEIQLNYLSATPSKIVNTILSLLLQQKNTKSRGLVVVNNPEVKAFLECFANEFSFVVHDFNSLNLERAVFSHAVIVADNDVYLQQAVIQHVSLLTRGFKTTGTIFLLANMEAQTDVLGIIAQDQAYEFGGHLLSVYPNVSQITEQKQIASRMFRYDFFSPYCFLDRATDHYVFKQSPKLPGYRRFTEGGKVESEMKNVSGILNLGVTSANFSHGGKKRNKSKKRR</sequence>
<name>A0A3A1YHI7_9GAMM</name>
<protein>
    <submittedName>
        <fullName evidence="1">Uncharacterized protein</fullName>
    </submittedName>
</protein>
<dbReference type="EMBL" id="NRJG01000097">
    <property type="protein sequence ID" value="RIY37071.1"/>
    <property type="molecule type" value="Genomic_DNA"/>
</dbReference>
<reference evidence="1 2" key="1">
    <citation type="submission" date="2017-08" db="EMBL/GenBank/DDBJ databases">
        <title>Reclassification of Bisgaard taxon 37 and 44.</title>
        <authorList>
            <person name="Christensen H."/>
        </authorList>
    </citation>
    <scope>NUCLEOTIDE SEQUENCE [LARGE SCALE GENOMIC DNA]</scope>
    <source>
        <strain evidence="1 2">111</strain>
    </source>
</reference>
<comment type="caution">
    <text evidence="1">The sequence shown here is derived from an EMBL/GenBank/DDBJ whole genome shotgun (WGS) entry which is preliminary data.</text>
</comment>
<keyword evidence="2" id="KW-1185">Reference proteome</keyword>
<organism evidence="1 2">
    <name type="scientific">Psittacicella hinzii</name>
    <dbReference type="NCBI Taxonomy" id="2028575"/>
    <lineage>
        <taxon>Bacteria</taxon>
        <taxon>Pseudomonadati</taxon>
        <taxon>Pseudomonadota</taxon>
        <taxon>Gammaproteobacteria</taxon>
        <taxon>Pasteurellales</taxon>
        <taxon>Psittacicellaceae</taxon>
        <taxon>Psittacicella</taxon>
    </lineage>
</organism>
<dbReference type="RefSeq" id="WP_119531763.1">
    <property type="nucleotide sequence ID" value="NZ_JBHSSP010000001.1"/>
</dbReference>
<evidence type="ECO:0000313" key="2">
    <source>
        <dbReference type="Proteomes" id="UP000265916"/>
    </source>
</evidence>
<evidence type="ECO:0000313" key="1">
    <source>
        <dbReference type="EMBL" id="RIY37071.1"/>
    </source>
</evidence>
<dbReference type="Proteomes" id="UP000265916">
    <property type="component" value="Unassembled WGS sequence"/>
</dbReference>
<gene>
    <name evidence="1" type="ORF">CKF58_05450</name>
</gene>
<dbReference type="AlphaFoldDB" id="A0A3A1YHI7"/>
<accession>A0A3A1YHI7</accession>